<evidence type="ECO:0000313" key="3">
    <source>
        <dbReference type="WBParaSite" id="ACRNAN_scaffold3263.g21888.t1"/>
    </source>
</evidence>
<feature type="compositionally biased region" description="Low complexity" evidence="1">
    <location>
        <begin position="73"/>
        <end position="83"/>
    </location>
</feature>
<dbReference type="WBParaSite" id="ACRNAN_scaffold3263.g21888.t1">
    <property type="protein sequence ID" value="ACRNAN_scaffold3263.g21888.t1"/>
    <property type="gene ID" value="ACRNAN_scaffold3263.g21888"/>
</dbReference>
<evidence type="ECO:0000313" key="2">
    <source>
        <dbReference type="Proteomes" id="UP000887540"/>
    </source>
</evidence>
<feature type="region of interest" description="Disordered" evidence="1">
    <location>
        <begin position="70"/>
        <end position="110"/>
    </location>
</feature>
<accession>A0A914DMP3</accession>
<protein>
    <submittedName>
        <fullName evidence="3">Uncharacterized protein</fullName>
    </submittedName>
</protein>
<organism evidence="2 3">
    <name type="scientific">Acrobeloides nanus</name>
    <dbReference type="NCBI Taxonomy" id="290746"/>
    <lineage>
        <taxon>Eukaryota</taxon>
        <taxon>Metazoa</taxon>
        <taxon>Ecdysozoa</taxon>
        <taxon>Nematoda</taxon>
        <taxon>Chromadorea</taxon>
        <taxon>Rhabditida</taxon>
        <taxon>Tylenchina</taxon>
        <taxon>Cephalobomorpha</taxon>
        <taxon>Cephaloboidea</taxon>
        <taxon>Cephalobidae</taxon>
        <taxon>Acrobeloides</taxon>
    </lineage>
</organism>
<dbReference type="Proteomes" id="UP000887540">
    <property type="component" value="Unplaced"/>
</dbReference>
<reference evidence="3" key="1">
    <citation type="submission" date="2022-11" db="UniProtKB">
        <authorList>
            <consortium name="WormBaseParasite"/>
        </authorList>
    </citation>
    <scope>IDENTIFICATION</scope>
</reference>
<evidence type="ECO:0000256" key="1">
    <source>
        <dbReference type="SAM" id="MobiDB-lite"/>
    </source>
</evidence>
<dbReference type="AlphaFoldDB" id="A0A914DMP3"/>
<proteinExistence type="predicted"/>
<keyword evidence="2" id="KW-1185">Reference proteome</keyword>
<sequence>MAMFVFEDNKVVLKPENASPMILGNLLQCKPVGMVLLDQGTGDVYPYPSNPNHPFRELVTPGPFLVISNPRFSESSDSEPSTSLGVPLNKFQPPKSPLKTRTFSTKHRTY</sequence>
<name>A0A914DMP3_9BILA</name>